<evidence type="ECO:0008006" key="3">
    <source>
        <dbReference type="Google" id="ProtNLM"/>
    </source>
</evidence>
<dbReference type="Proteomes" id="UP001303899">
    <property type="component" value="Unassembled WGS sequence"/>
</dbReference>
<keyword evidence="2" id="KW-1185">Reference proteome</keyword>
<dbReference type="RefSeq" id="WP_323698949.1">
    <property type="nucleotide sequence ID" value="NZ_JAYGIL010000038.1"/>
</dbReference>
<proteinExistence type="predicted"/>
<name>A0ABU5SAP8_9BACT</name>
<accession>A0ABU5SAP8</accession>
<evidence type="ECO:0000313" key="2">
    <source>
        <dbReference type="Proteomes" id="UP001303899"/>
    </source>
</evidence>
<dbReference type="PROSITE" id="PS51257">
    <property type="entry name" value="PROKAR_LIPOPROTEIN"/>
    <property type="match status" value="1"/>
</dbReference>
<evidence type="ECO:0000313" key="1">
    <source>
        <dbReference type="EMBL" id="MEA5405545.1"/>
    </source>
</evidence>
<protein>
    <recommendedName>
        <fullName evidence="3">Lipocalin-like domain-containing protein</fullName>
    </recommendedName>
</protein>
<comment type="caution">
    <text evidence="1">The sequence shown here is derived from an EMBL/GenBank/DDBJ whole genome shotgun (WGS) entry which is preliminary data.</text>
</comment>
<reference evidence="1 2" key="1">
    <citation type="submission" date="2023-12" db="EMBL/GenBank/DDBJ databases">
        <title>Novel species of the genus Arcicella isolated from rivers.</title>
        <authorList>
            <person name="Lu H."/>
        </authorList>
    </citation>
    <scope>NUCLEOTIDE SEQUENCE [LARGE SCALE GENOMIC DNA]</scope>
    <source>
        <strain evidence="1 2">DC2W</strain>
    </source>
</reference>
<organism evidence="1 2">
    <name type="scientific">Arcicella gelida</name>
    <dbReference type="NCBI Taxonomy" id="2984195"/>
    <lineage>
        <taxon>Bacteria</taxon>
        <taxon>Pseudomonadati</taxon>
        <taxon>Bacteroidota</taxon>
        <taxon>Cytophagia</taxon>
        <taxon>Cytophagales</taxon>
        <taxon>Flectobacillaceae</taxon>
        <taxon>Arcicella</taxon>
    </lineage>
</organism>
<gene>
    <name evidence="1" type="ORF">VB776_21575</name>
</gene>
<dbReference type="EMBL" id="JAYGIL010000038">
    <property type="protein sequence ID" value="MEA5405545.1"/>
    <property type="molecule type" value="Genomic_DNA"/>
</dbReference>
<sequence length="51" mass="5950">MKNFPYSLMFLFFFMSSCQKDETPVINSLVGKWNVSELQFSGYTQKDSTVK</sequence>